<dbReference type="SUPFAM" id="SSF55729">
    <property type="entry name" value="Acyl-CoA N-acyltransferases (Nat)"/>
    <property type="match status" value="1"/>
</dbReference>
<evidence type="ECO:0000256" key="3">
    <source>
        <dbReference type="ARBA" id="ARBA00025786"/>
    </source>
</evidence>
<evidence type="ECO:0000256" key="2">
    <source>
        <dbReference type="ARBA" id="ARBA00023315"/>
    </source>
</evidence>
<protein>
    <submittedName>
        <fullName evidence="5">N-acetyltransferase, putative</fullName>
        <ecNumber evidence="5">2.3.1.88</ecNumber>
    </submittedName>
</protein>
<keyword evidence="6" id="KW-1185">Reference proteome</keyword>
<keyword evidence="2 5" id="KW-0012">Acyltransferase</keyword>
<gene>
    <name evidence="5" type="ORF">BEWA_006940</name>
</gene>
<dbReference type="KEGG" id="beq:BEWA_006940"/>
<evidence type="ECO:0000256" key="1">
    <source>
        <dbReference type="ARBA" id="ARBA00022679"/>
    </source>
</evidence>
<dbReference type="STRING" id="1537102.L0B0D9"/>
<dbReference type="InterPro" id="IPR000182">
    <property type="entry name" value="GNAT_dom"/>
</dbReference>
<dbReference type="RefSeq" id="XP_004830951.1">
    <property type="nucleotide sequence ID" value="XM_004830894.1"/>
</dbReference>
<proteinExistence type="inferred from homology"/>
<dbReference type="CDD" id="cd04301">
    <property type="entry name" value="NAT_SF"/>
    <property type="match status" value="1"/>
</dbReference>
<dbReference type="InterPro" id="IPR045047">
    <property type="entry name" value="Ard1-like"/>
</dbReference>
<accession>L0B0D9</accession>
<reference evidence="5 6" key="1">
    <citation type="journal article" date="2012" name="BMC Genomics">
        <title>Comparative genomic analysis and phylogenetic position of Theileria equi.</title>
        <authorList>
            <person name="Kappmeyer L.S."/>
            <person name="Thiagarajan M."/>
            <person name="Herndon D.R."/>
            <person name="Ramsay J.D."/>
            <person name="Caler E."/>
            <person name="Djikeng A."/>
            <person name="Gillespie J.J."/>
            <person name="Lau A.O."/>
            <person name="Roalson E.H."/>
            <person name="Silva J.C."/>
            <person name="Silva M.G."/>
            <person name="Suarez C.E."/>
            <person name="Ueti M.W."/>
            <person name="Nene V.M."/>
            <person name="Mealey R.H."/>
            <person name="Knowles D.P."/>
            <person name="Brayton K.A."/>
        </authorList>
    </citation>
    <scope>NUCLEOTIDE SEQUENCE [LARGE SCALE GENOMIC DNA]</scope>
    <source>
        <strain evidence="5 6">WA</strain>
    </source>
</reference>
<dbReference type="InterPro" id="IPR016181">
    <property type="entry name" value="Acyl_CoA_acyltransferase"/>
</dbReference>
<dbReference type="OrthoDB" id="10264728at2759"/>
<dbReference type="GO" id="GO:0004596">
    <property type="term" value="F:protein-N-terminal amino-acid acetyltransferase activity"/>
    <property type="evidence" value="ECO:0007669"/>
    <property type="project" value="InterPro"/>
</dbReference>
<organism evidence="5 6">
    <name type="scientific">Theileria equi strain WA</name>
    <dbReference type="NCBI Taxonomy" id="1537102"/>
    <lineage>
        <taxon>Eukaryota</taxon>
        <taxon>Sar</taxon>
        <taxon>Alveolata</taxon>
        <taxon>Apicomplexa</taxon>
        <taxon>Aconoidasida</taxon>
        <taxon>Piroplasmida</taxon>
        <taxon>Theileriidae</taxon>
        <taxon>Theileria</taxon>
    </lineage>
</organism>
<dbReference type="EC" id="2.3.1.88" evidence="5"/>
<comment type="similarity">
    <text evidence="3">Belongs to the acetyltransferase family. ARD1 subfamily.</text>
</comment>
<dbReference type="PANTHER" id="PTHR23091:SF4">
    <property type="entry name" value="N-TERMINAL AMINO-ACID N(ALPHA)-ACETYLTRANSFERASE NATA"/>
    <property type="match status" value="1"/>
</dbReference>
<dbReference type="PROSITE" id="PS51186">
    <property type="entry name" value="GNAT"/>
    <property type="match status" value="1"/>
</dbReference>
<name>L0B0D9_THEEQ</name>
<dbReference type="Gene3D" id="3.40.630.30">
    <property type="match status" value="1"/>
</dbReference>
<dbReference type="eggNOG" id="KOG3234">
    <property type="taxonomic scope" value="Eukaryota"/>
</dbReference>
<feature type="domain" description="N-acetyltransferase" evidence="4">
    <location>
        <begin position="6"/>
        <end position="152"/>
    </location>
</feature>
<evidence type="ECO:0000259" key="4">
    <source>
        <dbReference type="PROSITE" id="PS51186"/>
    </source>
</evidence>
<evidence type="ECO:0000313" key="5">
    <source>
        <dbReference type="EMBL" id="AFZ81285.1"/>
    </source>
</evidence>
<evidence type="ECO:0000313" key="6">
    <source>
        <dbReference type="Proteomes" id="UP000031512"/>
    </source>
</evidence>
<dbReference type="GO" id="GO:0031415">
    <property type="term" value="C:NatA complex"/>
    <property type="evidence" value="ECO:0007669"/>
    <property type="project" value="InterPro"/>
</dbReference>
<dbReference type="Pfam" id="PF00583">
    <property type="entry name" value="Acetyltransf_1"/>
    <property type="match status" value="1"/>
</dbReference>
<dbReference type="GeneID" id="15805762"/>
<dbReference type="PANTHER" id="PTHR23091">
    <property type="entry name" value="N-TERMINAL ACETYLTRANSFERASE"/>
    <property type="match status" value="1"/>
</dbReference>
<keyword evidence="1 5" id="KW-0808">Transferase</keyword>
<dbReference type="AlphaFoldDB" id="L0B0D9"/>
<dbReference type="Proteomes" id="UP000031512">
    <property type="component" value="Chromosome 3"/>
</dbReference>
<sequence>MVDDPGIVRSMCPKDVKSIVAIEPDEFTLIYPERVYVNHARVFPKLSLVVETKNTISAFIIGSTSVSDDAFYGHISSIYVLEEYRKRGYGSRLINKFEEGCKKAGCRYINLYVNIRNIAAVDFYKNRKYTVYRTIPKYYNDAEDAYEMRRDL</sequence>
<dbReference type="EMBL" id="CP001670">
    <property type="protein sequence ID" value="AFZ81285.1"/>
    <property type="molecule type" value="Genomic_DNA"/>
</dbReference>
<dbReference type="VEuPathDB" id="PiroplasmaDB:BEWA_006940"/>